<comment type="caution">
    <text evidence="1">The sequence shown here is derived from an EMBL/GenBank/DDBJ whole genome shotgun (WGS) entry which is preliminary data.</text>
</comment>
<organism evidence="1 2">
    <name type="scientific">Hymenobacter saemangeumensis</name>
    <dbReference type="NCBI Taxonomy" id="1084522"/>
    <lineage>
        <taxon>Bacteria</taxon>
        <taxon>Pseudomonadati</taxon>
        <taxon>Bacteroidota</taxon>
        <taxon>Cytophagia</taxon>
        <taxon>Cytophagales</taxon>
        <taxon>Hymenobacteraceae</taxon>
        <taxon>Hymenobacter</taxon>
    </lineage>
</organism>
<name>A0ABP8HZ70_9BACT</name>
<sequence length="507" mass="54501">MLVLCALAAQPAQAQRLVRERLLSGLRQSQLNIYRLQLTPANNLLVQGISSQAPGTGCNSTLNDNFLLSSLLDTVWTQRGPALSGGWSDITWMGRNDFVIFGDQQRALPGATQCTERDFFMGRYAADTRSARWTQTFNPGTGSRLSRVGKLTPALDGGFFVSGSSMGGMRKSWQLVKTDSLGQPLWVRNYGISFTEVPFLLQTNQRTNRLLMAGTGQYGAPYHLIKLRLMLLNQQGDSLRNAFISPMAANWSISSVSNHITQLRDGGFLIPAQADSTSNTTGALISQPIMIKVDSMLQLQWYHLERLAPGQRMQYGGKVCELADGTLLTLLSAQNTASASNSFVVQRLLGHTGKLSVAYPFVSTACSAVSSYDLVPGPDGRTVYVGGSCFTSAGSRGYVAVIDLQNLPVVVNAPLSTAATQADVVFTLAPNPAHGTAKLSWQLPAGRRAGRLQLYTTLGQVVREVALPAGAAGSLELSNLAAGTYLVRMLDVDGAALGRTQRQVILP</sequence>
<evidence type="ECO:0008006" key="3">
    <source>
        <dbReference type="Google" id="ProtNLM"/>
    </source>
</evidence>
<proteinExistence type="predicted"/>
<evidence type="ECO:0000313" key="2">
    <source>
        <dbReference type="Proteomes" id="UP001501153"/>
    </source>
</evidence>
<accession>A0ABP8HZ70</accession>
<dbReference type="Proteomes" id="UP001501153">
    <property type="component" value="Unassembled WGS sequence"/>
</dbReference>
<reference evidence="2" key="1">
    <citation type="journal article" date="2019" name="Int. J. Syst. Evol. Microbiol.">
        <title>The Global Catalogue of Microorganisms (GCM) 10K type strain sequencing project: providing services to taxonomists for standard genome sequencing and annotation.</title>
        <authorList>
            <consortium name="The Broad Institute Genomics Platform"/>
            <consortium name="The Broad Institute Genome Sequencing Center for Infectious Disease"/>
            <person name="Wu L."/>
            <person name="Ma J."/>
        </authorList>
    </citation>
    <scope>NUCLEOTIDE SEQUENCE [LARGE SCALE GENOMIC DNA]</scope>
    <source>
        <strain evidence="2">JCM 17923</strain>
    </source>
</reference>
<gene>
    <name evidence="1" type="ORF">GCM10023185_03080</name>
</gene>
<evidence type="ECO:0000313" key="1">
    <source>
        <dbReference type="EMBL" id="GAA4347780.1"/>
    </source>
</evidence>
<dbReference type="EMBL" id="BAABGZ010000008">
    <property type="protein sequence ID" value="GAA4347780.1"/>
    <property type="molecule type" value="Genomic_DNA"/>
</dbReference>
<protein>
    <recommendedName>
        <fullName evidence="3">T9SS type A sorting domain-containing protein</fullName>
    </recommendedName>
</protein>
<keyword evidence="2" id="KW-1185">Reference proteome</keyword>